<dbReference type="CDD" id="cd00130">
    <property type="entry name" value="PAS"/>
    <property type="match status" value="1"/>
</dbReference>
<name>A0A1Y5T0F3_9RHOB</name>
<dbReference type="CDD" id="cd17546">
    <property type="entry name" value="REC_hyHK_CKI1_RcsC-like"/>
    <property type="match status" value="1"/>
</dbReference>
<protein>
    <recommendedName>
        <fullName evidence="2">histidine kinase</fullName>
        <ecNumber evidence="2">2.7.13.3</ecNumber>
    </recommendedName>
</protein>
<dbReference type="InterPro" id="IPR011006">
    <property type="entry name" value="CheY-like_superfamily"/>
</dbReference>
<dbReference type="CDD" id="cd16922">
    <property type="entry name" value="HATPase_EvgS-ArcB-TorS-like"/>
    <property type="match status" value="1"/>
</dbReference>
<keyword evidence="12" id="KW-1185">Reference proteome</keyword>
<keyword evidence="4 11" id="KW-0808">Transferase</keyword>
<dbReference type="InterPro" id="IPR001789">
    <property type="entry name" value="Sig_transdc_resp-reg_receiver"/>
</dbReference>
<dbReference type="PROSITE" id="PS50110">
    <property type="entry name" value="RESPONSE_REGULATORY"/>
    <property type="match status" value="1"/>
</dbReference>
<evidence type="ECO:0000256" key="1">
    <source>
        <dbReference type="ARBA" id="ARBA00000085"/>
    </source>
</evidence>
<evidence type="ECO:0000256" key="6">
    <source>
        <dbReference type="PROSITE-ProRule" id="PRU00169"/>
    </source>
</evidence>
<organism evidence="11 12">
    <name type="scientific">Aquimixticola soesokkakensis</name>
    <dbReference type="NCBI Taxonomy" id="1519096"/>
    <lineage>
        <taxon>Bacteria</taxon>
        <taxon>Pseudomonadati</taxon>
        <taxon>Pseudomonadota</taxon>
        <taxon>Alphaproteobacteria</taxon>
        <taxon>Rhodobacterales</taxon>
        <taxon>Paracoccaceae</taxon>
        <taxon>Aquimixticola</taxon>
    </lineage>
</organism>
<dbReference type="PRINTS" id="PR00344">
    <property type="entry name" value="BCTRLSENSOR"/>
</dbReference>
<dbReference type="InterPro" id="IPR005467">
    <property type="entry name" value="His_kinase_dom"/>
</dbReference>
<dbReference type="SUPFAM" id="SSF55874">
    <property type="entry name" value="ATPase domain of HSP90 chaperone/DNA topoisomerase II/histidine kinase"/>
    <property type="match status" value="1"/>
</dbReference>
<dbReference type="AlphaFoldDB" id="A0A1Y5T0F3"/>
<dbReference type="InterPro" id="IPR035965">
    <property type="entry name" value="PAS-like_dom_sf"/>
</dbReference>
<dbReference type="SUPFAM" id="SSF55785">
    <property type="entry name" value="PYP-like sensor domain (PAS domain)"/>
    <property type="match status" value="1"/>
</dbReference>
<evidence type="ECO:0000256" key="5">
    <source>
        <dbReference type="ARBA" id="ARBA00022777"/>
    </source>
</evidence>
<dbReference type="InterPro" id="IPR003661">
    <property type="entry name" value="HisK_dim/P_dom"/>
</dbReference>
<dbReference type="SUPFAM" id="SSF47226">
    <property type="entry name" value="Histidine-containing phosphotransfer domain, HPT domain"/>
    <property type="match status" value="1"/>
</dbReference>
<feature type="domain" description="Histidine kinase" evidence="8">
    <location>
        <begin position="396"/>
        <end position="625"/>
    </location>
</feature>
<dbReference type="SUPFAM" id="SSF47384">
    <property type="entry name" value="Homodimeric domain of signal transducing histidine kinase"/>
    <property type="match status" value="1"/>
</dbReference>
<dbReference type="PANTHER" id="PTHR43047">
    <property type="entry name" value="TWO-COMPONENT HISTIDINE PROTEIN KINASE"/>
    <property type="match status" value="1"/>
</dbReference>
<keyword evidence="7" id="KW-1133">Transmembrane helix</keyword>
<evidence type="ECO:0000313" key="11">
    <source>
        <dbReference type="EMBL" id="SLN49177.1"/>
    </source>
</evidence>
<feature type="domain" description="PAS" evidence="10">
    <location>
        <begin position="239"/>
        <end position="312"/>
    </location>
</feature>
<evidence type="ECO:0000259" key="9">
    <source>
        <dbReference type="PROSITE" id="PS50110"/>
    </source>
</evidence>
<dbReference type="NCBIfam" id="TIGR00229">
    <property type="entry name" value="sensory_box"/>
    <property type="match status" value="1"/>
</dbReference>
<dbReference type="Pfam" id="PF00512">
    <property type="entry name" value="HisKA"/>
    <property type="match status" value="1"/>
</dbReference>
<dbReference type="Pfam" id="PF13426">
    <property type="entry name" value="PAS_9"/>
    <property type="match status" value="1"/>
</dbReference>
<sequence length="867" mass="92918">MRVPARRWRRRWNRRWMSVVRLTILASLALGLAAALSLGLAIQLDQRARELSVADTDNMTWSFVQLDVDFQSFRLAIARAQLALNATAPQEDRAQGLALADRQSLDLAFNIFYSRVSAVTGPAMNLSDPAQTTARLQNVLQLRADFVDLLDDPSVADAQMLDELSARADLGRADVRGLVLDGLHGFVDGTISQRRSLKRSLQTYLGVSLFLMAVTTAAALVMLVLLRQNRDRNARTQRLASNLAKTIAASPDGVVVLDNRMRVIEYNAAAQAMFGYSPRAILGRPVEKHLVPPARRKAFRAALALEPAAKKTSRGRSTGLSQSGDIRRLPTRALDARGRVFPVEISLTRDQDTQGRDIVICFVRDISPEFEARRKIKAALVQARSDANAKSRFLAVMSHEMRTPMHGVIAALDLLEDAPQTGQTALGAGAQPLLGLARSSAKQALAQIESVLDITRAQAMPAALRVSLPSERFDARAATERLVAQLAPLASQGGNRLTLDWDAPAVMVSRPDAYQKALSNLISNAIKFTRDGAIAVVARRVAGKGEGALQIAVRDEGAGIAPADQRRIFDDFVTLPVEGSGNALGGTGLGLSIARRAAEDMGGAMTLESTLGQGSCFTLTLPFAQDDIAPDPSEFAGKVLVVDDNPVNRQLVGAMFAQGAVVEADDGLAAIRAAYDQAFDVILMDVSMAGLGGIAAARCLRLGGVSRGALIVAVTAHASDELRFETAAAGMDGLVAKPFTRAVLHRRLAQCAQDRDVVDLPQDHGQPKAQTTALLRDTSAGLAALALRAEAVARAGLSGAAESEQEALRREAHRIAGALQMLGYEAMAAVLIEVQTLRGADWLEFLRGAALVMQLDQARLARQLEQA</sequence>
<dbReference type="PANTHER" id="PTHR43047:SF64">
    <property type="entry name" value="HISTIDINE KINASE CONTAINING CHEY-HOMOLOGOUS RECEIVER DOMAIN AND PAS DOMAIN-RELATED"/>
    <property type="match status" value="1"/>
</dbReference>
<dbReference type="SMART" id="SM00387">
    <property type="entry name" value="HATPase_c"/>
    <property type="match status" value="1"/>
</dbReference>
<dbReference type="PROSITE" id="PS50112">
    <property type="entry name" value="PAS"/>
    <property type="match status" value="1"/>
</dbReference>
<dbReference type="Gene3D" id="3.30.450.20">
    <property type="entry name" value="PAS domain"/>
    <property type="match status" value="1"/>
</dbReference>
<evidence type="ECO:0000256" key="7">
    <source>
        <dbReference type="SAM" id="Phobius"/>
    </source>
</evidence>
<dbReference type="Proteomes" id="UP000193862">
    <property type="component" value="Unassembled WGS sequence"/>
</dbReference>
<evidence type="ECO:0000259" key="10">
    <source>
        <dbReference type="PROSITE" id="PS50112"/>
    </source>
</evidence>
<dbReference type="Pfam" id="PF00072">
    <property type="entry name" value="Response_reg"/>
    <property type="match status" value="1"/>
</dbReference>
<comment type="catalytic activity">
    <reaction evidence="1">
        <text>ATP + protein L-histidine = ADP + protein N-phospho-L-histidine.</text>
        <dbReference type="EC" id="2.7.13.3"/>
    </reaction>
</comment>
<dbReference type="InterPro" id="IPR036890">
    <property type="entry name" value="HATPase_C_sf"/>
</dbReference>
<dbReference type="GO" id="GO:0000155">
    <property type="term" value="F:phosphorelay sensor kinase activity"/>
    <property type="evidence" value="ECO:0007669"/>
    <property type="project" value="InterPro"/>
</dbReference>
<dbReference type="InterPro" id="IPR003594">
    <property type="entry name" value="HATPase_dom"/>
</dbReference>
<dbReference type="CDD" id="cd00082">
    <property type="entry name" value="HisKA"/>
    <property type="match status" value="1"/>
</dbReference>
<dbReference type="SMART" id="SM00448">
    <property type="entry name" value="REC"/>
    <property type="match status" value="1"/>
</dbReference>
<keyword evidence="5" id="KW-0418">Kinase</keyword>
<feature type="modified residue" description="4-aspartylphosphate" evidence="6">
    <location>
        <position position="685"/>
    </location>
</feature>
<keyword evidence="3 6" id="KW-0597">Phosphoprotein</keyword>
<dbReference type="EMBL" id="FWFS01000007">
    <property type="protein sequence ID" value="SLN49177.1"/>
    <property type="molecule type" value="Genomic_DNA"/>
</dbReference>
<dbReference type="InterPro" id="IPR004358">
    <property type="entry name" value="Sig_transdc_His_kin-like_C"/>
</dbReference>
<dbReference type="Gene3D" id="3.30.565.10">
    <property type="entry name" value="Histidine kinase-like ATPase, C-terminal domain"/>
    <property type="match status" value="1"/>
</dbReference>
<dbReference type="SMART" id="SM00091">
    <property type="entry name" value="PAS"/>
    <property type="match status" value="1"/>
</dbReference>
<dbReference type="Gene3D" id="1.10.287.130">
    <property type="match status" value="1"/>
</dbReference>
<dbReference type="SUPFAM" id="SSF52172">
    <property type="entry name" value="CheY-like"/>
    <property type="match status" value="1"/>
</dbReference>
<keyword evidence="7" id="KW-0472">Membrane</keyword>
<dbReference type="Pfam" id="PF02518">
    <property type="entry name" value="HATPase_c"/>
    <property type="match status" value="1"/>
</dbReference>
<evidence type="ECO:0000313" key="12">
    <source>
        <dbReference type="Proteomes" id="UP000193862"/>
    </source>
</evidence>
<dbReference type="InterPro" id="IPR036097">
    <property type="entry name" value="HisK_dim/P_sf"/>
</dbReference>
<reference evidence="11 12" key="1">
    <citation type="submission" date="2017-03" db="EMBL/GenBank/DDBJ databases">
        <authorList>
            <person name="Afonso C.L."/>
            <person name="Miller P.J."/>
            <person name="Scott M.A."/>
            <person name="Spackman E."/>
            <person name="Goraichik I."/>
            <person name="Dimitrov K.M."/>
            <person name="Suarez D.L."/>
            <person name="Swayne D.E."/>
        </authorList>
    </citation>
    <scope>NUCLEOTIDE SEQUENCE [LARGE SCALE GENOMIC DNA]</scope>
    <source>
        <strain evidence="11 12">CECT 8620</strain>
    </source>
</reference>
<evidence type="ECO:0000259" key="8">
    <source>
        <dbReference type="PROSITE" id="PS50109"/>
    </source>
</evidence>
<gene>
    <name evidence="11" type="primary">bvgS</name>
    <name evidence="11" type="ORF">AQS8620_02089</name>
</gene>
<keyword evidence="7" id="KW-0812">Transmembrane</keyword>
<dbReference type="Gene3D" id="3.40.50.2300">
    <property type="match status" value="1"/>
</dbReference>
<accession>A0A1Y5T0F3</accession>
<feature type="transmembrane region" description="Helical" evidence="7">
    <location>
        <begin position="204"/>
        <end position="226"/>
    </location>
</feature>
<evidence type="ECO:0000256" key="2">
    <source>
        <dbReference type="ARBA" id="ARBA00012438"/>
    </source>
</evidence>
<evidence type="ECO:0000256" key="4">
    <source>
        <dbReference type="ARBA" id="ARBA00022679"/>
    </source>
</evidence>
<dbReference type="PROSITE" id="PS50109">
    <property type="entry name" value="HIS_KIN"/>
    <property type="match status" value="1"/>
</dbReference>
<proteinExistence type="predicted"/>
<dbReference type="InterPro" id="IPR000014">
    <property type="entry name" value="PAS"/>
</dbReference>
<evidence type="ECO:0000256" key="3">
    <source>
        <dbReference type="ARBA" id="ARBA00022553"/>
    </source>
</evidence>
<feature type="domain" description="Response regulatory" evidence="9">
    <location>
        <begin position="638"/>
        <end position="752"/>
    </location>
</feature>
<dbReference type="InterPro" id="IPR036641">
    <property type="entry name" value="HPT_dom_sf"/>
</dbReference>
<dbReference type="EC" id="2.7.13.3" evidence="2"/>
<dbReference type="SMART" id="SM00388">
    <property type="entry name" value="HisKA"/>
    <property type="match status" value="1"/>
</dbReference>